<reference evidence="5" key="1">
    <citation type="submission" date="2020-08" db="EMBL/GenBank/DDBJ databases">
        <title>Genome public.</title>
        <authorList>
            <person name="Liu C."/>
            <person name="Sun Q."/>
        </authorList>
    </citation>
    <scope>NUCLEOTIDE SEQUENCE</scope>
    <source>
        <strain evidence="5">BX1005</strain>
    </source>
</reference>
<comment type="cofactor">
    <cofactor evidence="1">
        <name>thiamine diphosphate</name>
        <dbReference type="ChEBI" id="CHEBI:58937"/>
    </cofactor>
</comment>
<dbReference type="CDD" id="cd02012">
    <property type="entry name" value="TPP_TK"/>
    <property type="match status" value="1"/>
</dbReference>
<evidence type="ECO:0000259" key="4">
    <source>
        <dbReference type="Pfam" id="PF00456"/>
    </source>
</evidence>
<evidence type="ECO:0000313" key="5">
    <source>
        <dbReference type="EMBL" id="MBC5712622.1"/>
    </source>
</evidence>
<keyword evidence="3" id="KW-0786">Thiamine pyrophosphate</keyword>
<dbReference type="InterPro" id="IPR029061">
    <property type="entry name" value="THDP-binding"/>
</dbReference>
<comment type="caution">
    <text evidence="5">The sequence shown here is derived from an EMBL/GenBank/DDBJ whole genome shotgun (WGS) entry which is preliminary data.</text>
</comment>
<protein>
    <submittedName>
        <fullName evidence="5">Transketolase</fullName>
    </submittedName>
</protein>
<sequence>MRLQALHMAYRAGKAGAHLGGGLSCIEILATLYGGCATIDAKNPLWEERDRILIGKAHAVLAYDTALYEMGFLTQEDLDSFEQDGSDLVGHPMRNLQHGIEFSGGSLGMALSVGCGMALDAKVKRRKHRVYVLLGDGECEEGAIWEAMMSAAKMKLHNLTVIIDNNHLQYDGKTEEVGGFTDIEAKLKAFGFLTITCDGHDVNSLLQAFSQKSDDQPIAIIADTIKGKGVSFMENDPLWHHAELKEADYERARAEIEKEM</sequence>
<dbReference type="Gene3D" id="3.40.50.970">
    <property type="match status" value="1"/>
</dbReference>
<evidence type="ECO:0000256" key="3">
    <source>
        <dbReference type="ARBA" id="ARBA00023052"/>
    </source>
</evidence>
<proteinExistence type="inferred from homology"/>
<keyword evidence="6" id="KW-1185">Reference proteome</keyword>
<dbReference type="Proteomes" id="UP000606720">
    <property type="component" value="Unassembled WGS sequence"/>
</dbReference>
<dbReference type="AlphaFoldDB" id="A0A923LKT4"/>
<feature type="domain" description="Transketolase N-terminal" evidence="4">
    <location>
        <begin position="15"/>
        <end position="254"/>
    </location>
</feature>
<dbReference type="PANTHER" id="PTHR47514">
    <property type="entry name" value="TRANSKETOLASE N-TERMINAL SECTION-RELATED"/>
    <property type="match status" value="1"/>
</dbReference>
<dbReference type="EMBL" id="JACOPH010000001">
    <property type="protein sequence ID" value="MBC5712622.1"/>
    <property type="molecule type" value="Genomic_DNA"/>
</dbReference>
<accession>A0A923LKT4</accession>
<evidence type="ECO:0000313" key="6">
    <source>
        <dbReference type="Proteomes" id="UP000606720"/>
    </source>
</evidence>
<dbReference type="SUPFAM" id="SSF52518">
    <property type="entry name" value="Thiamin diphosphate-binding fold (THDP-binding)"/>
    <property type="match status" value="1"/>
</dbReference>
<evidence type="ECO:0000256" key="2">
    <source>
        <dbReference type="ARBA" id="ARBA00007131"/>
    </source>
</evidence>
<dbReference type="PANTHER" id="PTHR47514:SF1">
    <property type="entry name" value="TRANSKETOLASE N-TERMINAL SECTION-RELATED"/>
    <property type="match status" value="1"/>
</dbReference>
<dbReference type="InterPro" id="IPR005474">
    <property type="entry name" value="Transketolase_N"/>
</dbReference>
<name>A0A923LKT4_9FIRM</name>
<gene>
    <name evidence="5" type="ORF">H8S17_00100</name>
</gene>
<dbReference type="PROSITE" id="PS51257">
    <property type="entry name" value="PROKAR_LIPOPROTEIN"/>
    <property type="match status" value="1"/>
</dbReference>
<comment type="similarity">
    <text evidence="2">Belongs to the transketolase family.</text>
</comment>
<dbReference type="Pfam" id="PF00456">
    <property type="entry name" value="Transketolase_N"/>
    <property type="match status" value="1"/>
</dbReference>
<evidence type="ECO:0000256" key="1">
    <source>
        <dbReference type="ARBA" id="ARBA00001964"/>
    </source>
</evidence>
<organism evidence="5 6">
    <name type="scientific">Roseburia zhanii</name>
    <dbReference type="NCBI Taxonomy" id="2763064"/>
    <lineage>
        <taxon>Bacteria</taxon>
        <taxon>Bacillati</taxon>
        <taxon>Bacillota</taxon>
        <taxon>Clostridia</taxon>
        <taxon>Lachnospirales</taxon>
        <taxon>Lachnospiraceae</taxon>
        <taxon>Roseburia</taxon>
    </lineage>
</organism>